<evidence type="ECO:0000256" key="6">
    <source>
        <dbReference type="ARBA" id="ARBA00022989"/>
    </source>
</evidence>
<keyword evidence="11" id="KW-1185">Reference proteome</keyword>
<dbReference type="InterPro" id="IPR010065">
    <property type="entry name" value="AA_ABC_transptr_permease_3TM"/>
</dbReference>
<evidence type="ECO:0000256" key="8">
    <source>
        <dbReference type="RuleBase" id="RU363032"/>
    </source>
</evidence>
<feature type="transmembrane region" description="Helical" evidence="8">
    <location>
        <begin position="97"/>
        <end position="116"/>
    </location>
</feature>
<evidence type="ECO:0000313" key="10">
    <source>
        <dbReference type="EMBL" id="MCT7397617.1"/>
    </source>
</evidence>
<dbReference type="Gene3D" id="1.10.3720.10">
    <property type="entry name" value="MetI-like"/>
    <property type="match status" value="1"/>
</dbReference>
<accession>A0ABT2LWF5</accession>
<evidence type="ECO:0000256" key="7">
    <source>
        <dbReference type="ARBA" id="ARBA00023136"/>
    </source>
</evidence>
<evidence type="ECO:0000259" key="9">
    <source>
        <dbReference type="PROSITE" id="PS50928"/>
    </source>
</evidence>
<dbReference type="SUPFAM" id="SSF161098">
    <property type="entry name" value="MetI-like"/>
    <property type="match status" value="1"/>
</dbReference>
<dbReference type="Pfam" id="PF00528">
    <property type="entry name" value="BPD_transp_1"/>
    <property type="match status" value="1"/>
</dbReference>
<dbReference type="PANTHER" id="PTHR30614:SF0">
    <property type="entry name" value="L-CYSTINE TRANSPORT SYSTEM PERMEASE PROTEIN TCYL"/>
    <property type="match status" value="1"/>
</dbReference>
<feature type="domain" description="ABC transmembrane type-1" evidence="9">
    <location>
        <begin position="27"/>
        <end position="218"/>
    </location>
</feature>
<sequence length="229" mass="26117">MTLQTGMMLLAAKMPLDMMISKMSEGMVETLKIFFLTLLFSLPLGLVIAFGRMAKNRILRYIVTVYIAIMRGTPLMLQVMAIYFGPNYLLHIRIPRSYRFIAIIVAFALNYAAYFAEIYRSGIESMPVGQYEAARLLGYNKAQTFFKIILPQVIKRILPSITNEVICLVKDTSLAFSIAYLEMFTVAKQIASSNTSFTPFIIAGVFYFIFNSVVAWVMNFAEKKLNYYK</sequence>
<keyword evidence="6 8" id="KW-1133">Transmembrane helix</keyword>
<dbReference type="InterPro" id="IPR000515">
    <property type="entry name" value="MetI-like"/>
</dbReference>
<comment type="similarity">
    <text evidence="8">Belongs to the binding-protein-dependent transport system permease family.</text>
</comment>
<evidence type="ECO:0000256" key="4">
    <source>
        <dbReference type="ARBA" id="ARBA00022692"/>
    </source>
</evidence>
<protein>
    <submittedName>
        <fullName evidence="10">Amino acid ABC transporter permease</fullName>
    </submittedName>
</protein>
<dbReference type="InterPro" id="IPR043429">
    <property type="entry name" value="ArtM/GltK/GlnP/TcyL/YhdX-like"/>
</dbReference>
<evidence type="ECO:0000313" key="11">
    <source>
        <dbReference type="Proteomes" id="UP001431199"/>
    </source>
</evidence>
<gene>
    <name evidence="10" type="ORF">N5B56_00780</name>
</gene>
<feature type="transmembrane region" description="Helical" evidence="8">
    <location>
        <begin position="59"/>
        <end position="85"/>
    </location>
</feature>
<dbReference type="CDD" id="cd06261">
    <property type="entry name" value="TM_PBP2"/>
    <property type="match status" value="1"/>
</dbReference>
<keyword evidence="2 8" id="KW-0813">Transport</keyword>
<dbReference type="Proteomes" id="UP001431199">
    <property type="component" value="Unassembled WGS sequence"/>
</dbReference>
<proteinExistence type="inferred from homology"/>
<dbReference type="PROSITE" id="PS50928">
    <property type="entry name" value="ABC_TM1"/>
    <property type="match status" value="1"/>
</dbReference>
<comment type="caution">
    <text evidence="10">The sequence shown here is derived from an EMBL/GenBank/DDBJ whole genome shotgun (WGS) entry which is preliminary data.</text>
</comment>
<dbReference type="PANTHER" id="PTHR30614">
    <property type="entry name" value="MEMBRANE COMPONENT OF AMINO ACID ABC TRANSPORTER"/>
    <property type="match status" value="1"/>
</dbReference>
<keyword evidence="7 8" id="KW-0472">Membrane</keyword>
<evidence type="ECO:0000256" key="1">
    <source>
        <dbReference type="ARBA" id="ARBA00004651"/>
    </source>
</evidence>
<dbReference type="EMBL" id="JAODBU010000002">
    <property type="protein sequence ID" value="MCT7397617.1"/>
    <property type="molecule type" value="Genomic_DNA"/>
</dbReference>
<name>A0ABT2LWF5_9FIRM</name>
<evidence type="ECO:0000256" key="5">
    <source>
        <dbReference type="ARBA" id="ARBA00022970"/>
    </source>
</evidence>
<comment type="subcellular location">
    <subcellularLocation>
        <location evidence="1 8">Cell membrane</location>
        <topology evidence="1 8">Multi-pass membrane protein</topology>
    </subcellularLocation>
</comment>
<keyword evidence="5" id="KW-0029">Amino-acid transport</keyword>
<keyword evidence="3" id="KW-1003">Cell membrane</keyword>
<organism evidence="10 11">
    <name type="scientific">Eubacterium album</name>
    <dbReference type="NCBI Taxonomy" id="2978477"/>
    <lineage>
        <taxon>Bacteria</taxon>
        <taxon>Bacillati</taxon>
        <taxon>Bacillota</taxon>
        <taxon>Clostridia</taxon>
        <taxon>Eubacteriales</taxon>
        <taxon>Eubacteriaceae</taxon>
        <taxon>Eubacterium</taxon>
    </lineage>
</organism>
<dbReference type="InterPro" id="IPR035906">
    <property type="entry name" value="MetI-like_sf"/>
</dbReference>
<evidence type="ECO:0000256" key="3">
    <source>
        <dbReference type="ARBA" id="ARBA00022475"/>
    </source>
</evidence>
<feature type="transmembrane region" description="Helical" evidence="8">
    <location>
        <begin position="200"/>
        <end position="221"/>
    </location>
</feature>
<reference evidence="10" key="1">
    <citation type="submission" date="2022-09" db="EMBL/GenBank/DDBJ databases">
        <title>Eubacterium sp. LFL-14 isolated from human feces.</title>
        <authorList>
            <person name="Liu F."/>
        </authorList>
    </citation>
    <scope>NUCLEOTIDE SEQUENCE</scope>
    <source>
        <strain evidence="10">LFL-14</strain>
    </source>
</reference>
<keyword evidence="4 8" id="KW-0812">Transmembrane</keyword>
<dbReference type="NCBIfam" id="TIGR01726">
    <property type="entry name" value="HEQRo_perm_3TM"/>
    <property type="match status" value="1"/>
</dbReference>
<evidence type="ECO:0000256" key="2">
    <source>
        <dbReference type="ARBA" id="ARBA00022448"/>
    </source>
</evidence>